<accession>A0A3N2CUC9</accession>
<evidence type="ECO:0000313" key="3">
    <source>
        <dbReference type="EMBL" id="ROR91076.1"/>
    </source>
</evidence>
<dbReference type="RefSeq" id="WP_123390432.1">
    <property type="nucleotide sequence ID" value="NZ_RKHO01000001.1"/>
</dbReference>
<keyword evidence="3" id="KW-0378">Hydrolase</keyword>
<evidence type="ECO:0000256" key="1">
    <source>
        <dbReference type="SAM" id="MobiDB-lite"/>
    </source>
</evidence>
<dbReference type="OrthoDB" id="3514520at2"/>
<dbReference type="Pfam" id="PF01979">
    <property type="entry name" value="Amidohydro_1"/>
    <property type="match status" value="1"/>
</dbReference>
<keyword evidence="4" id="KW-1185">Reference proteome</keyword>
<dbReference type="AlphaFoldDB" id="A0A3N2CUC9"/>
<dbReference type="Gene3D" id="3.40.50.10910">
    <property type="entry name" value="Amidohydrolase"/>
    <property type="match status" value="1"/>
</dbReference>
<feature type="domain" description="Amidohydrolase-related" evidence="2">
    <location>
        <begin position="53"/>
        <end position="389"/>
    </location>
</feature>
<dbReference type="InterPro" id="IPR051781">
    <property type="entry name" value="Metallo-dep_Hydrolase"/>
</dbReference>
<dbReference type="Proteomes" id="UP000281738">
    <property type="component" value="Unassembled WGS sequence"/>
</dbReference>
<feature type="compositionally biased region" description="Basic and acidic residues" evidence="1">
    <location>
        <begin position="530"/>
        <end position="548"/>
    </location>
</feature>
<dbReference type="InterPro" id="IPR032466">
    <property type="entry name" value="Metal_Hydrolase"/>
</dbReference>
<protein>
    <submittedName>
        <fullName evidence="3">Imidazolonepropionase-like amidohydrolase</fullName>
    </submittedName>
</protein>
<dbReference type="PANTHER" id="PTHR43135">
    <property type="entry name" value="ALPHA-D-RIBOSE 1-METHYLPHOSPHONATE 5-TRIPHOSPHATE DIPHOSPHATASE"/>
    <property type="match status" value="1"/>
</dbReference>
<dbReference type="Gene3D" id="3.30.110.90">
    <property type="entry name" value="Amidohydrolase"/>
    <property type="match status" value="1"/>
</dbReference>
<feature type="region of interest" description="Disordered" evidence="1">
    <location>
        <begin position="523"/>
        <end position="548"/>
    </location>
</feature>
<evidence type="ECO:0000313" key="4">
    <source>
        <dbReference type="Proteomes" id="UP000281738"/>
    </source>
</evidence>
<dbReference type="InterPro" id="IPR006680">
    <property type="entry name" value="Amidohydro-rel"/>
</dbReference>
<dbReference type="Gene3D" id="1.20.58.520">
    <property type="entry name" value="Amidohydrolase"/>
    <property type="match status" value="1"/>
</dbReference>
<reference evidence="3 4" key="1">
    <citation type="submission" date="2018-11" db="EMBL/GenBank/DDBJ databases">
        <title>Sequencing the genomes of 1000 actinobacteria strains.</title>
        <authorList>
            <person name="Klenk H.-P."/>
        </authorList>
    </citation>
    <scope>NUCLEOTIDE SEQUENCE [LARGE SCALE GENOMIC DNA]</scope>
    <source>
        <strain evidence="3 4">DSM 12652</strain>
    </source>
</reference>
<dbReference type="SUPFAM" id="SSF51338">
    <property type="entry name" value="Composite domain of metallo-dependent hydrolases"/>
    <property type="match status" value="1"/>
</dbReference>
<gene>
    <name evidence="3" type="ORF">EDD33_1937</name>
</gene>
<organism evidence="3 4">
    <name type="scientific">Nocardioides aurantiacus</name>
    <dbReference type="NCBI Taxonomy" id="86796"/>
    <lineage>
        <taxon>Bacteria</taxon>
        <taxon>Bacillati</taxon>
        <taxon>Actinomycetota</taxon>
        <taxon>Actinomycetes</taxon>
        <taxon>Propionibacteriales</taxon>
        <taxon>Nocardioidaceae</taxon>
        <taxon>Nocardioides</taxon>
    </lineage>
</organism>
<name>A0A3N2CUC9_9ACTN</name>
<proteinExistence type="predicted"/>
<dbReference type="PANTHER" id="PTHR43135:SF3">
    <property type="entry name" value="ALPHA-D-RIBOSE 1-METHYLPHOSPHONATE 5-TRIPHOSPHATE DIPHOSPHATASE"/>
    <property type="match status" value="1"/>
</dbReference>
<evidence type="ECO:0000259" key="2">
    <source>
        <dbReference type="Pfam" id="PF01979"/>
    </source>
</evidence>
<comment type="caution">
    <text evidence="3">The sequence shown here is derived from an EMBL/GenBank/DDBJ whole genome shotgun (WGS) entry which is preliminary data.</text>
</comment>
<dbReference type="SUPFAM" id="SSF51556">
    <property type="entry name" value="Metallo-dependent hydrolases"/>
    <property type="match status" value="1"/>
</dbReference>
<dbReference type="EMBL" id="RKHO01000001">
    <property type="protein sequence ID" value="ROR91076.1"/>
    <property type="molecule type" value="Genomic_DNA"/>
</dbReference>
<dbReference type="GO" id="GO:0016810">
    <property type="term" value="F:hydrolase activity, acting on carbon-nitrogen (but not peptide) bonds"/>
    <property type="evidence" value="ECO:0007669"/>
    <property type="project" value="InterPro"/>
</dbReference>
<sequence length="548" mass="58042">MTVHQPFTVTAARLFDGSEVLAATHLRVAEGRIDAIGGSEIIGHDDALISGGTLLPGLIDAHVHLLPGCTQLAATFGVTTVIDQFSKPDVIDSERAAIAAALAGAGPARADLRTSSIGATAPNGHPTMAYAPIPYVTGPGDAPRFVEARIAEGATHLKVIYDDGSGAMLNIASLDPATIEALVIAAHRHGLPVVAHVSTAAGAVTVARCGVDVLAHVPFERMREAEVRDVAQTGVALIATLSLVDGFPNADGGMPLLGEPGLAARLSPRWRRVLDGQSRRWMPPPPDGAAARENTLALFQSGVRVLAGTDAPNPGLVFGASLHRELQHLVDAGLPPTEALRAATATPADVFEMPDRGRLRIGSRADIVLVNGDPTADITATQHLRTIWVAGRDPAPETYSGSTAEREAITALRETTNKIVAAIQDSWPDFPTPEDVHRDDGELLGRLIPTSGGWQATTTFGAALGAITTRDEAFDTVLGQGLAALAETWWVQPLDARNWHEATLVEVEPDRLRLRWKDPMVDQPPSGQWYHRDDINLSRTRPDEPNGS</sequence>
<dbReference type="Gene3D" id="2.30.40.10">
    <property type="entry name" value="Urease, subunit C, domain 1"/>
    <property type="match status" value="1"/>
</dbReference>
<dbReference type="InterPro" id="IPR011059">
    <property type="entry name" value="Metal-dep_hydrolase_composite"/>
</dbReference>